<gene>
    <name evidence="1" type="ORF">WIS52_11100</name>
</gene>
<dbReference type="Proteomes" id="UP001494902">
    <property type="component" value="Unassembled WGS sequence"/>
</dbReference>
<sequence length="63" mass="6937">MSAPLDHEWETVSRHRSTDGVVGYQRCRCGARRIVLTHGGVHPGPDDAVLAEPGSLRFRAQAR</sequence>
<reference evidence="1 2" key="1">
    <citation type="submission" date="2024-03" db="EMBL/GenBank/DDBJ databases">
        <title>Draft genome sequence of Pseudonocardia nematodicida JCM 31783.</title>
        <authorList>
            <person name="Butdee W."/>
            <person name="Duangmal K."/>
        </authorList>
    </citation>
    <scope>NUCLEOTIDE SEQUENCE [LARGE SCALE GENOMIC DNA]</scope>
    <source>
        <strain evidence="1 2">JCM 31783</strain>
    </source>
</reference>
<dbReference type="EMBL" id="JBEDNQ010000004">
    <property type="protein sequence ID" value="MEQ3551020.1"/>
    <property type="molecule type" value="Genomic_DNA"/>
</dbReference>
<dbReference type="RefSeq" id="WP_349298095.1">
    <property type="nucleotide sequence ID" value="NZ_JBEDNQ010000004.1"/>
</dbReference>
<keyword evidence="2" id="KW-1185">Reference proteome</keyword>
<evidence type="ECO:0000313" key="1">
    <source>
        <dbReference type="EMBL" id="MEQ3551020.1"/>
    </source>
</evidence>
<organism evidence="1 2">
    <name type="scientific">Pseudonocardia nematodicida</name>
    <dbReference type="NCBI Taxonomy" id="1206997"/>
    <lineage>
        <taxon>Bacteria</taxon>
        <taxon>Bacillati</taxon>
        <taxon>Actinomycetota</taxon>
        <taxon>Actinomycetes</taxon>
        <taxon>Pseudonocardiales</taxon>
        <taxon>Pseudonocardiaceae</taxon>
        <taxon>Pseudonocardia</taxon>
    </lineage>
</organism>
<name>A0ABV1K960_9PSEU</name>
<proteinExistence type="predicted"/>
<comment type="caution">
    <text evidence="1">The sequence shown here is derived from an EMBL/GenBank/DDBJ whole genome shotgun (WGS) entry which is preliminary data.</text>
</comment>
<protein>
    <submittedName>
        <fullName evidence="1">Uncharacterized protein</fullName>
    </submittedName>
</protein>
<evidence type="ECO:0000313" key="2">
    <source>
        <dbReference type="Proteomes" id="UP001494902"/>
    </source>
</evidence>
<accession>A0ABV1K960</accession>